<dbReference type="InterPro" id="IPR036615">
    <property type="entry name" value="Mur_ligase_C_dom_sf"/>
</dbReference>
<keyword evidence="4 8" id="KW-0436">Ligase</keyword>
<dbReference type="Gene3D" id="3.40.1190.10">
    <property type="entry name" value="Mur-like, catalytic domain"/>
    <property type="match status" value="1"/>
</dbReference>
<organism evidence="8">
    <name type="scientific">uncultured bacterium</name>
    <name type="common">gcode 4</name>
    <dbReference type="NCBI Taxonomy" id="1234023"/>
    <lineage>
        <taxon>Bacteria</taxon>
        <taxon>environmental samples</taxon>
    </lineage>
</organism>
<evidence type="ECO:0000256" key="5">
    <source>
        <dbReference type="ARBA" id="ARBA00022741"/>
    </source>
</evidence>
<evidence type="ECO:0000313" key="8">
    <source>
        <dbReference type="EMBL" id="EKD66743.1"/>
    </source>
</evidence>
<keyword evidence="3" id="KW-0963">Cytoplasm</keyword>
<dbReference type="GO" id="GO:0005737">
    <property type="term" value="C:cytoplasm"/>
    <property type="evidence" value="ECO:0007669"/>
    <property type="project" value="UniProtKB-SubCell"/>
</dbReference>
<dbReference type="Pfam" id="PF08245">
    <property type="entry name" value="Mur_ligase_M"/>
    <property type="match status" value="1"/>
</dbReference>
<dbReference type="InterPro" id="IPR005762">
    <property type="entry name" value="MurD"/>
</dbReference>
<reference evidence="8" key="1">
    <citation type="journal article" date="2012" name="Science">
        <title>Fermentation, hydrogen, and sulfur metabolism in multiple uncultivated bacterial phyla.</title>
        <authorList>
            <person name="Wrighton K.C."/>
            <person name="Thomas B.C."/>
            <person name="Sharon I."/>
            <person name="Miller C.S."/>
            <person name="Castelle C.J."/>
            <person name="VerBerkmoes N.C."/>
            <person name="Wilkins M.J."/>
            <person name="Hettich R.L."/>
            <person name="Lipton M.S."/>
            <person name="Williams K.H."/>
            <person name="Long P.E."/>
            <person name="Banfield J.F."/>
        </authorList>
    </citation>
    <scope>NUCLEOTIDE SEQUENCE [LARGE SCALE GENOMIC DNA]</scope>
</reference>
<evidence type="ECO:0000256" key="6">
    <source>
        <dbReference type="ARBA" id="ARBA00022840"/>
    </source>
</evidence>
<proteinExistence type="predicted"/>
<keyword evidence="6" id="KW-0067">ATP-binding</keyword>
<dbReference type="PANTHER" id="PTHR43692:SF1">
    <property type="entry name" value="UDP-N-ACETYLMURAMOYLALANINE--D-GLUTAMATE LIGASE"/>
    <property type="match status" value="1"/>
</dbReference>
<dbReference type="SUPFAM" id="SSF53244">
    <property type="entry name" value="MurD-like peptide ligases, peptide-binding domain"/>
    <property type="match status" value="1"/>
</dbReference>
<gene>
    <name evidence="8" type="primary">murD</name>
    <name evidence="8" type="ORF">ACD_49C00016G0006</name>
</gene>
<dbReference type="InterPro" id="IPR013221">
    <property type="entry name" value="Mur_ligase_cen"/>
</dbReference>
<protein>
    <submittedName>
        <fullName evidence="8">UDP-N-acetylmuramoylalanine-D-glutamate ligase</fullName>
        <ecNumber evidence="8">6.3.2.9</ecNumber>
    </submittedName>
</protein>
<evidence type="ECO:0000256" key="2">
    <source>
        <dbReference type="ARBA" id="ARBA00004752"/>
    </source>
</evidence>
<dbReference type="NCBIfam" id="TIGR01087">
    <property type="entry name" value="murD"/>
    <property type="match status" value="1"/>
</dbReference>
<comment type="caution">
    <text evidence="8">The sequence shown here is derived from an EMBL/GenBank/DDBJ whole genome shotgun (WGS) entry which is preliminary data.</text>
</comment>
<dbReference type="PANTHER" id="PTHR43692">
    <property type="entry name" value="UDP-N-ACETYLMURAMOYLALANINE--D-GLUTAMATE LIGASE"/>
    <property type="match status" value="1"/>
</dbReference>
<keyword evidence="5" id="KW-0547">Nucleotide-binding</keyword>
<dbReference type="GO" id="GO:0008360">
    <property type="term" value="P:regulation of cell shape"/>
    <property type="evidence" value="ECO:0007669"/>
    <property type="project" value="InterPro"/>
</dbReference>
<dbReference type="GO" id="GO:0008764">
    <property type="term" value="F:UDP-N-acetylmuramoylalanine-D-glutamate ligase activity"/>
    <property type="evidence" value="ECO:0007669"/>
    <property type="project" value="UniProtKB-EC"/>
</dbReference>
<dbReference type="InterPro" id="IPR036565">
    <property type="entry name" value="Mur-like_cat_sf"/>
</dbReference>
<evidence type="ECO:0000256" key="4">
    <source>
        <dbReference type="ARBA" id="ARBA00022598"/>
    </source>
</evidence>
<dbReference type="GO" id="GO:0009252">
    <property type="term" value="P:peptidoglycan biosynthetic process"/>
    <property type="evidence" value="ECO:0007669"/>
    <property type="project" value="UniProtKB-UniPathway"/>
</dbReference>
<dbReference type="Gene3D" id="3.90.190.20">
    <property type="entry name" value="Mur ligase, C-terminal domain"/>
    <property type="match status" value="1"/>
</dbReference>
<dbReference type="EMBL" id="AMFJ01021602">
    <property type="protein sequence ID" value="EKD66743.1"/>
    <property type="molecule type" value="Genomic_DNA"/>
</dbReference>
<evidence type="ECO:0000256" key="3">
    <source>
        <dbReference type="ARBA" id="ARBA00022490"/>
    </source>
</evidence>
<evidence type="ECO:0000256" key="1">
    <source>
        <dbReference type="ARBA" id="ARBA00004496"/>
    </source>
</evidence>
<dbReference type="SUPFAM" id="SSF53623">
    <property type="entry name" value="MurD-like peptide ligases, catalytic domain"/>
    <property type="match status" value="1"/>
</dbReference>
<dbReference type="GO" id="GO:0005524">
    <property type="term" value="F:ATP binding"/>
    <property type="evidence" value="ECO:0007669"/>
    <property type="project" value="UniProtKB-KW"/>
</dbReference>
<feature type="domain" description="Mur ligase central" evidence="7">
    <location>
        <begin position="81"/>
        <end position="258"/>
    </location>
</feature>
<sequence>MILIYGKGKVWNALKEFLDFNKIESQIKDDKDNISDFSVYDKIIPSPGVPPTNKIYKTWKIIGELDFISSFLPKWFQIISVTWTDGKSTTAWIIYNILKQEFGDNKVFLSGNFDESFAKTVLDIQKRWLKSGYIVLEVSSFMAYNIDKFSSDYSIFTNFEKDHLNWHKDFKDYFNSKLKLFKNTKKKSIINEQVFKKAKELSINLDLENTRIFWVSADLEDRVELGDIIVSWKKKYSIDETNFSGPYNALNILSSVIVLNELKVCSKRIREYLKNVSPLSHRLEFYKEVNSIKFIDDSKSTSAQSLRAALESMPWNILLIAWGSDKWDDFEYLAPLLKEKVKHGELIWETSSKLWLLFNKNSISFHYAISMNDAVKKAYKVAETWDIILLSPGCASFWLFKDYLDRADKFREAVDEIEAR</sequence>
<comment type="pathway">
    <text evidence="2">Cell wall biogenesis; peptidoglycan biosynthesis.</text>
</comment>
<dbReference type="UniPathway" id="UPA00219"/>
<dbReference type="EC" id="6.3.2.9" evidence="8"/>
<name>K2BDA2_9BACT</name>
<dbReference type="AlphaFoldDB" id="K2BDA2"/>
<evidence type="ECO:0000259" key="7">
    <source>
        <dbReference type="Pfam" id="PF08245"/>
    </source>
</evidence>
<comment type="subcellular location">
    <subcellularLocation>
        <location evidence="1">Cytoplasm</location>
    </subcellularLocation>
</comment>
<accession>K2BDA2</accession>
<dbReference type="GO" id="GO:0051301">
    <property type="term" value="P:cell division"/>
    <property type="evidence" value="ECO:0007669"/>
    <property type="project" value="InterPro"/>
</dbReference>